<dbReference type="Pfam" id="PF00930">
    <property type="entry name" value="DPPIV_N"/>
    <property type="match status" value="1"/>
</dbReference>
<sequence>PNEISPLFEPNKVMNNLMSFINRDDTTMYVDWPKSFSSNGKYGLYIYEGDIFILDINTANFLRVTNTPIKEKSARFSPDGKNIAFIRENDLFTYNIKKKHEKRLTYNGSETTLNGTVSWVYWEEIFGRQDIGYWWSDDSKSLAFLQTDESSVTKMHYVHWKPEEPKLITQRYPKAGTENPIVKLGIMEINNPKVKWINLDSFEYLCRVKWLPDNKRLSVQTMNRSQNKLDLFFVDRATGKNIEKIITETDSGWVNINDDLYFLDNSFIWQSERNGYAHLYHFSYDGKLINQITDGNWALRSSGGPFWLRQSVVNINKEKEVIYFTSLKESSIERHLYRSSVDGKRMEKISDQEGVHKINFSKDGNYYLDIHSDTKSPPTLTLYNNNGEKIHTLVDHRPEIIKDYNLQTPELFTIPTEDKFMMPAQILKPKNFIKT</sequence>
<organism evidence="2">
    <name type="scientific">marine metagenome</name>
    <dbReference type="NCBI Taxonomy" id="408172"/>
    <lineage>
        <taxon>unclassified sequences</taxon>
        <taxon>metagenomes</taxon>
        <taxon>ecological metagenomes</taxon>
    </lineage>
</organism>
<name>A0A381UN88_9ZZZZ</name>
<reference evidence="2" key="1">
    <citation type="submission" date="2018-05" db="EMBL/GenBank/DDBJ databases">
        <authorList>
            <person name="Lanie J.A."/>
            <person name="Ng W.-L."/>
            <person name="Kazmierczak K.M."/>
            <person name="Andrzejewski T.M."/>
            <person name="Davidsen T.M."/>
            <person name="Wayne K.J."/>
            <person name="Tettelin H."/>
            <person name="Glass J.I."/>
            <person name="Rusch D."/>
            <person name="Podicherti R."/>
            <person name="Tsui H.-C.T."/>
            <person name="Winkler M.E."/>
        </authorList>
    </citation>
    <scope>NUCLEOTIDE SEQUENCE</scope>
</reference>
<dbReference type="PANTHER" id="PTHR11731:SF193">
    <property type="entry name" value="DIPEPTIDYL PEPTIDASE 9"/>
    <property type="match status" value="1"/>
</dbReference>
<dbReference type="Gene3D" id="2.140.10.30">
    <property type="entry name" value="Dipeptidylpeptidase IV, N-terminal domain"/>
    <property type="match status" value="1"/>
</dbReference>
<dbReference type="GO" id="GO:0008239">
    <property type="term" value="F:dipeptidyl-peptidase activity"/>
    <property type="evidence" value="ECO:0007669"/>
    <property type="project" value="TreeGrafter"/>
</dbReference>
<dbReference type="PANTHER" id="PTHR11731">
    <property type="entry name" value="PROTEASE FAMILY S9B,C DIPEPTIDYL-PEPTIDASE IV-RELATED"/>
    <property type="match status" value="1"/>
</dbReference>
<accession>A0A381UN88</accession>
<feature type="domain" description="Dipeptidylpeptidase IV N-terminal" evidence="1">
    <location>
        <begin position="47"/>
        <end position="378"/>
    </location>
</feature>
<dbReference type="GO" id="GO:0006508">
    <property type="term" value="P:proteolysis"/>
    <property type="evidence" value="ECO:0007669"/>
    <property type="project" value="InterPro"/>
</dbReference>
<gene>
    <name evidence="2" type="ORF">METZ01_LOCUS82065</name>
</gene>
<dbReference type="InterPro" id="IPR002469">
    <property type="entry name" value="Peptidase_S9B_N"/>
</dbReference>
<dbReference type="SUPFAM" id="SSF82171">
    <property type="entry name" value="DPP6 N-terminal domain-like"/>
    <property type="match status" value="1"/>
</dbReference>
<protein>
    <recommendedName>
        <fullName evidence="1">Dipeptidylpeptidase IV N-terminal domain-containing protein</fullName>
    </recommendedName>
</protein>
<evidence type="ECO:0000313" key="2">
    <source>
        <dbReference type="EMBL" id="SVA29211.1"/>
    </source>
</evidence>
<dbReference type="EMBL" id="UINC01006716">
    <property type="protein sequence ID" value="SVA29211.1"/>
    <property type="molecule type" value="Genomic_DNA"/>
</dbReference>
<dbReference type="AlphaFoldDB" id="A0A381UN88"/>
<feature type="non-terminal residue" evidence="2">
    <location>
        <position position="435"/>
    </location>
</feature>
<feature type="non-terminal residue" evidence="2">
    <location>
        <position position="1"/>
    </location>
</feature>
<dbReference type="InterPro" id="IPR050278">
    <property type="entry name" value="Serine_Prot_S9B/DPPIV"/>
</dbReference>
<proteinExistence type="predicted"/>
<evidence type="ECO:0000259" key="1">
    <source>
        <dbReference type="Pfam" id="PF00930"/>
    </source>
</evidence>